<feature type="transmembrane region" description="Helical" evidence="2">
    <location>
        <begin position="48"/>
        <end position="69"/>
    </location>
</feature>
<dbReference type="AlphaFoldDB" id="A0A199XUD9"/>
<dbReference type="InterPro" id="IPR039426">
    <property type="entry name" value="TonB-dep_rcpt-like"/>
</dbReference>
<dbReference type="GO" id="GO:0009279">
    <property type="term" value="C:cell outer membrane"/>
    <property type="evidence" value="ECO:0007669"/>
    <property type="project" value="UniProtKB-SubCell"/>
</dbReference>
<dbReference type="InterPro" id="IPR037066">
    <property type="entry name" value="Plug_dom_sf"/>
</dbReference>
<dbReference type="EMBL" id="JMTM01000017">
    <property type="protein sequence ID" value="OAZ04856.1"/>
    <property type="molecule type" value="Genomic_DNA"/>
</dbReference>
<dbReference type="PATRIC" id="fig|29536.5.peg.729"/>
<keyword evidence="1" id="KW-0998">Cell outer membrane</keyword>
<dbReference type="OrthoDB" id="1352714at2"/>
<keyword evidence="2" id="KW-1133">Transmembrane helix</keyword>
<gene>
    <name evidence="3" type="ORF">FLB_07040</name>
</gene>
<dbReference type="PROSITE" id="PS52016">
    <property type="entry name" value="TONB_DEPENDENT_REC_3"/>
    <property type="match status" value="1"/>
</dbReference>
<organism evidence="3 4">
    <name type="scientific">Flavobacterium succinicans</name>
    <dbReference type="NCBI Taxonomy" id="29536"/>
    <lineage>
        <taxon>Bacteria</taxon>
        <taxon>Pseudomonadati</taxon>
        <taxon>Bacteroidota</taxon>
        <taxon>Flavobacteriia</taxon>
        <taxon>Flavobacteriales</taxon>
        <taxon>Flavobacteriaceae</taxon>
        <taxon>Flavobacterium</taxon>
    </lineage>
</organism>
<name>A0A199XUD9_9FLAO</name>
<keyword evidence="1 2" id="KW-0472">Membrane</keyword>
<evidence type="ECO:0000313" key="3">
    <source>
        <dbReference type="EMBL" id="OAZ04856.1"/>
    </source>
</evidence>
<keyword evidence="1" id="KW-0813">Transport</keyword>
<keyword evidence="4" id="KW-1185">Reference proteome</keyword>
<comment type="subcellular location">
    <subcellularLocation>
        <location evidence="1">Cell outer membrane</location>
        <topology evidence="1">Multi-pass membrane protein</topology>
    </subcellularLocation>
</comment>
<reference evidence="3 4" key="1">
    <citation type="submission" date="2016-06" db="EMBL/GenBank/DDBJ databases">
        <title>Draft genome sequence of Flavobacterium succinicans strain DD5b.</title>
        <authorList>
            <person name="Poehlein A."/>
            <person name="Daniel R."/>
            <person name="Simeonova D.D."/>
        </authorList>
    </citation>
    <scope>NUCLEOTIDE SEQUENCE [LARGE SCALE GENOMIC DNA]</scope>
    <source>
        <strain evidence="3 4">DD5b</strain>
    </source>
</reference>
<accession>A0A199XUD9</accession>
<evidence type="ECO:0000256" key="1">
    <source>
        <dbReference type="PROSITE-ProRule" id="PRU01360"/>
    </source>
</evidence>
<keyword evidence="1" id="KW-1134">Transmembrane beta strand</keyword>
<evidence type="ECO:0000313" key="4">
    <source>
        <dbReference type="Proteomes" id="UP000093807"/>
    </source>
</evidence>
<proteinExistence type="inferred from homology"/>
<dbReference type="Gene3D" id="2.170.130.10">
    <property type="entry name" value="TonB-dependent receptor, plug domain"/>
    <property type="match status" value="1"/>
</dbReference>
<evidence type="ECO:0008006" key="5">
    <source>
        <dbReference type="Google" id="ProtNLM"/>
    </source>
</evidence>
<dbReference type="RefSeq" id="WP_064714569.1">
    <property type="nucleotide sequence ID" value="NZ_JMTM01000017.1"/>
</dbReference>
<protein>
    <recommendedName>
        <fullName evidence="5">TonB-dependent outer membrane receptor, SusC/RagA subfamily, signature region</fullName>
    </recommendedName>
</protein>
<evidence type="ECO:0000256" key="2">
    <source>
        <dbReference type="SAM" id="Phobius"/>
    </source>
</evidence>
<comment type="similarity">
    <text evidence="1">Belongs to the TonB-dependent receptor family.</text>
</comment>
<sequence length="314" mass="34526">MDYQDKLFEQIKEAERNAENQDFPAMEKVWSRLEEKLDKKEAKKTIALWKKIAVAASLLLVLSIGFQFLNSPRPKSIQEAPKVVTTTTKNNPSAIETNENITNSTPVIVPKAEAEAIINNSIGQEVAVHNTQSNDTIMSSATNAISIPEIATARASSEVADEKDAESNAIEQKLAAPASVAKEKASYKMAFAEKSQERAKKSSPLVVIDNTALSDSNASKRERIMQEELSNFKPENLESVIVLNNPLYIIDGHYFSEDDLFGPQPKSPYAPLNHQDIKTIVILKDTDAVSKYGEKGKKGVVIITTKTGKPAVQK</sequence>
<dbReference type="Proteomes" id="UP000093807">
    <property type="component" value="Unassembled WGS sequence"/>
</dbReference>
<comment type="caution">
    <text evidence="3">The sequence shown here is derived from an EMBL/GenBank/DDBJ whole genome shotgun (WGS) entry which is preliminary data.</text>
</comment>
<keyword evidence="1 2" id="KW-0812">Transmembrane</keyword>